<dbReference type="EMBL" id="BSXW01000261">
    <property type="protein sequence ID" value="GMF16733.1"/>
    <property type="molecule type" value="Genomic_DNA"/>
</dbReference>
<evidence type="ECO:0000313" key="3">
    <source>
        <dbReference type="Proteomes" id="UP001165083"/>
    </source>
</evidence>
<protein>
    <submittedName>
        <fullName evidence="2">Unnamed protein product</fullName>
    </submittedName>
</protein>
<accession>A0A9W6WUH6</accession>
<organism evidence="2 3">
    <name type="scientific">Phytophthora lilii</name>
    <dbReference type="NCBI Taxonomy" id="2077276"/>
    <lineage>
        <taxon>Eukaryota</taxon>
        <taxon>Sar</taxon>
        <taxon>Stramenopiles</taxon>
        <taxon>Oomycota</taxon>
        <taxon>Peronosporomycetes</taxon>
        <taxon>Peronosporales</taxon>
        <taxon>Peronosporaceae</taxon>
        <taxon>Phytophthora</taxon>
    </lineage>
</organism>
<dbReference type="AlphaFoldDB" id="A0A9W6WUH6"/>
<feature type="compositionally biased region" description="Basic and acidic residues" evidence="1">
    <location>
        <begin position="47"/>
        <end position="61"/>
    </location>
</feature>
<comment type="caution">
    <text evidence="2">The sequence shown here is derived from an EMBL/GenBank/DDBJ whole genome shotgun (WGS) entry which is preliminary data.</text>
</comment>
<feature type="compositionally biased region" description="Basic and acidic residues" evidence="1">
    <location>
        <begin position="138"/>
        <end position="150"/>
    </location>
</feature>
<evidence type="ECO:0000256" key="1">
    <source>
        <dbReference type="SAM" id="MobiDB-lite"/>
    </source>
</evidence>
<sequence length="150" mass="16591">MNTDKVPWLIQDSISVQAETPCRQDKQPSSSPPGQEHMDVLAAMDSAEAKELIAQEAERMRTKPATTKPKPAPHPKAAPKRAARGKTPAKRTYDSRTEDLDGGTEDNAMSQDYGLSLDSSHFPQCLHRDPFLGGNSRTDLRLKRVEESHV</sequence>
<feature type="region of interest" description="Disordered" evidence="1">
    <location>
        <begin position="1"/>
        <end position="150"/>
    </location>
</feature>
<dbReference type="Proteomes" id="UP001165083">
    <property type="component" value="Unassembled WGS sequence"/>
</dbReference>
<gene>
    <name evidence="2" type="ORF">Plil01_000601500</name>
</gene>
<feature type="compositionally biased region" description="Basic residues" evidence="1">
    <location>
        <begin position="71"/>
        <end position="89"/>
    </location>
</feature>
<keyword evidence="3" id="KW-1185">Reference proteome</keyword>
<reference evidence="2" key="1">
    <citation type="submission" date="2023-04" db="EMBL/GenBank/DDBJ databases">
        <title>Phytophthora lilii NBRC 32176.</title>
        <authorList>
            <person name="Ichikawa N."/>
            <person name="Sato H."/>
            <person name="Tonouchi N."/>
        </authorList>
    </citation>
    <scope>NUCLEOTIDE SEQUENCE</scope>
    <source>
        <strain evidence="2">NBRC 32176</strain>
    </source>
</reference>
<proteinExistence type="predicted"/>
<name>A0A9W6WUH6_9STRA</name>
<evidence type="ECO:0000313" key="2">
    <source>
        <dbReference type="EMBL" id="GMF16733.1"/>
    </source>
</evidence>